<dbReference type="EMBL" id="JN709469">
    <property type="protein sequence ID" value="AFA26573.1"/>
    <property type="molecule type" value="Genomic_DNA"/>
</dbReference>
<name>H6UYN8_9PAPI</name>
<keyword evidence="1" id="KW-0812">Transmembrane</keyword>
<accession>H6UYN8</accession>
<keyword evidence="1" id="KW-0472">Membrane</keyword>
<organism evidence="2 3">
    <name type="scientific">Tursiops truncatus papillomavirus 4</name>
    <dbReference type="NCBI Taxonomy" id="1144380"/>
    <lineage>
        <taxon>Viruses</taxon>
        <taxon>Monodnaviria</taxon>
        <taxon>Shotokuvirae</taxon>
        <taxon>Cossaviricota</taxon>
        <taxon>Papovaviricetes</taxon>
        <taxon>Zurhausenvirales</taxon>
        <taxon>Papillomaviridae</taxon>
        <taxon>Firstpapillomavirinae</taxon>
        <taxon>Upsilonpapillomavirus</taxon>
        <taxon>Upsilonpapillomavirus 1</taxon>
    </lineage>
</organism>
<evidence type="ECO:0000313" key="2">
    <source>
        <dbReference type="EMBL" id="AFA26573.1"/>
    </source>
</evidence>
<sequence>MLAGFVLYGNKCLPDICGLGMERSVMLSQMKCNIRTIACTCLVHRMIGLGCPHMHTCVHLVGLWCLVILKFSIDHSGCNVPREKIMEHAGIMSCLCPLLIILEAPTCLFLLKKTGQ</sequence>
<feature type="transmembrane region" description="Helical" evidence="1">
    <location>
        <begin position="89"/>
        <end position="111"/>
    </location>
</feature>
<proteinExistence type="predicted"/>
<reference evidence="2 3" key="1">
    <citation type="journal article" date="2012" name="Virology">
        <title>Evidence of recombination and positive selection in cetacean papillomaviruses.</title>
        <authorList>
            <person name="Robles-Sikisaka R."/>
            <person name="Rivera R."/>
            <person name="Nollens H.H."/>
            <person name="St Leger J."/>
            <person name="Durden W.N."/>
            <person name="Stolen M."/>
            <person name="Burchell J."/>
            <person name="Wellehan J.F.Jr."/>
        </authorList>
    </citation>
    <scope>NUCLEOTIDE SEQUENCE [LARGE SCALE GENOMIC DNA]</scope>
    <source>
        <strain evidence="2">Tt08-09-4</strain>
    </source>
</reference>
<protein>
    <submittedName>
        <fullName evidence="2">L3</fullName>
    </submittedName>
</protein>
<dbReference type="Proteomes" id="UP000124242">
    <property type="component" value="Segment"/>
</dbReference>
<evidence type="ECO:0000313" key="3">
    <source>
        <dbReference type="Proteomes" id="UP000124242"/>
    </source>
</evidence>
<keyword evidence="1" id="KW-1133">Transmembrane helix</keyword>
<gene>
    <name evidence="2" type="primary">L3</name>
</gene>
<evidence type="ECO:0000256" key="1">
    <source>
        <dbReference type="SAM" id="Phobius"/>
    </source>
</evidence>